<reference evidence="4 5" key="1">
    <citation type="submission" date="2020-07" db="EMBL/GenBank/DDBJ databases">
        <title>Sequencing the genomes of 1000 actinobacteria strains.</title>
        <authorList>
            <person name="Klenk H.-P."/>
        </authorList>
    </citation>
    <scope>NUCLEOTIDE SEQUENCE [LARGE SCALE GENOMIC DNA]</scope>
    <source>
        <strain evidence="4 5">DSM 45975</strain>
    </source>
</reference>
<evidence type="ECO:0000256" key="1">
    <source>
        <dbReference type="SAM" id="MobiDB-lite"/>
    </source>
</evidence>
<dbReference type="Gene3D" id="3.30.70.2390">
    <property type="match status" value="1"/>
</dbReference>
<keyword evidence="2" id="KW-0812">Transmembrane</keyword>
<dbReference type="RefSeq" id="WP_182545890.1">
    <property type="nucleotide sequence ID" value="NZ_JACGWZ010000006.1"/>
</dbReference>
<feature type="compositionally biased region" description="Low complexity" evidence="1">
    <location>
        <begin position="87"/>
        <end position="101"/>
    </location>
</feature>
<feature type="compositionally biased region" description="Low complexity" evidence="1">
    <location>
        <begin position="50"/>
        <end position="63"/>
    </location>
</feature>
<keyword evidence="5" id="KW-1185">Reference proteome</keyword>
<feature type="compositionally biased region" description="Polar residues" evidence="1">
    <location>
        <begin position="37"/>
        <end position="49"/>
    </location>
</feature>
<sequence length="222" mass="23311">MTSGEPPAGPSAAKIGGYVLVGIGALAAVFGVGTMMTGETHNTAQPTGVTTNPPASSSTPHPTSEADSPKPPTPSSEKNRAPAPETSAPREPSRSQSRSQAPPRPPAEGTPERPRPQEPEQSSDSRVALRVYNNSKIRDLAHRAAADFRAVGYKVTEIDNYSGLIPETTVYYRPGTPEKARAEAVAERFGASAKPRFDGIEQASPGIIVIVTKDYDGPEPGK</sequence>
<evidence type="ECO:0000259" key="3">
    <source>
        <dbReference type="Pfam" id="PF13399"/>
    </source>
</evidence>
<name>A0A839E0Q6_9PSEU</name>
<dbReference type="InterPro" id="IPR027381">
    <property type="entry name" value="LytR/CpsA/Psr_C"/>
</dbReference>
<keyword evidence="2" id="KW-1133">Transmembrane helix</keyword>
<evidence type="ECO:0000313" key="5">
    <source>
        <dbReference type="Proteomes" id="UP000569329"/>
    </source>
</evidence>
<evidence type="ECO:0000256" key="2">
    <source>
        <dbReference type="SAM" id="Phobius"/>
    </source>
</evidence>
<keyword evidence="2" id="KW-0472">Membrane</keyword>
<proteinExistence type="predicted"/>
<dbReference type="Pfam" id="PF13399">
    <property type="entry name" value="LytR_C"/>
    <property type="match status" value="1"/>
</dbReference>
<feature type="region of interest" description="Disordered" evidence="1">
    <location>
        <begin position="37"/>
        <end position="128"/>
    </location>
</feature>
<organism evidence="4 5">
    <name type="scientific">Halosaccharopolyspora lacisalsi</name>
    <dbReference type="NCBI Taxonomy" id="1000566"/>
    <lineage>
        <taxon>Bacteria</taxon>
        <taxon>Bacillati</taxon>
        <taxon>Actinomycetota</taxon>
        <taxon>Actinomycetes</taxon>
        <taxon>Pseudonocardiales</taxon>
        <taxon>Pseudonocardiaceae</taxon>
        <taxon>Halosaccharopolyspora</taxon>
    </lineage>
</organism>
<gene>
    <name evidence="4" type="ORF">FHX42_004059</name>
</gene>
<dbReference type="Proteomes" id="UP000569329">
    <property type="component" value="Unassembled WGS sequence"/>
</dbReference>
<feature type="domain" description="LytR/CpsA/Psr regulator C-terminal" evidence="3">
    <location>
        <begin position="127"/>
        <end position="215"/>
    </location>
</feature>
<protein>
    <submittedName>
        <fullName evidence="4">Type IV secretory pathway VirB10-like protein</fullName>
    </submittedName>
</protein>
<dbReference type="EMBL" id="JACGWZ010000006">
    <property type="protein sequence ID" value="MBA8826680.1"/>
    <property type="molecule type" value="Genomic_DNA"/>
</dbReference>
<accession>A0A839E0Q6</accession>
<evidence type="ECO:0000313" key="4">
    <source>
        <dbReference type="EMBL" id="MBA8826680.1"/>
    </source>
</evidence>
<comment type="caution">
    <text evidence="4">The sequence shown here is derived from an EMBL/GenBank/DDBJ whole genome shotgun (WGS) entry which is preliminary data.</text>
</comment>
<feature type="transmembrane region" description="Helical" evidence="2">
    <location>
        <begin position="15"/>
        <end position="36"/>
    </location>
</feature>
<dbReference type="AlphaFoldDB" id="A0A839E0Q6"/>